<reference evidence="1 2" key="1">
    <citation type="submission" date="2019-04" db="EMBL/GenBank/DDBJ databases">
        <title>Streptomyces oryziradicis sp. nov., a novel actinomycete isolated from rhizosphere soil of rice (Oryza sativa L.).</title>
        <authorList>
            <person name="Li C."/>
        </authorList>
    </citation>
    <scope>NUCLEOTIDE SEQUENCE [LARGE SCALE GENOMIC DNA]</scope>
    <source>
        <strain evidence="1 2">NEAU-C40</strain>
    </source>
</reference>
<accession>A0A4U0RLY1</accession>
<sequence>MDGDLSTPRLAQQVTRQLADTVAAWGARRRRRAVLRGDRYSSLYRLTWPERVRRPALAVHRAER</sequence>
<keyword evidence="2" id="KW-1185">Reference proteome</keyword>
<proteinExistence type="predicted"/>
<protein>
    <submittedName>
        <fullName evidence="1">Uncharacterized protein</fullName>
    </submittedName>
</protein>
<name>A0A4U0RLY1_9ACTN</name>
<dbReference type="EMBL" id="SUMC01000166">
    <property type="protein sequence ID" value="TJZ96246.1"/>
    <property type="molecule type" value="Genomic_DNA"/>
</dbReference>
<evidence type="ECO:0000313" key="2">
    <source>
        <dbReference type="Proteomes" id="UP000305778"/>
    </source>
</evidence>
<dbReference type="Proteomes" id="UP000305778">
    <property type="component" value="Unassembled WGS sequence"/>
</dbReference>
<organism evidence="1 2">
    <name type="scientific">Actinacidiphila oryziradicis</name>
    <dbReference type="NCBI Taxonomy" id="2571141"/>
    <lineage>
        <taxon>Bacteria</taxon>
        <taxon>Bacillati</taxon>
        <taxon>Actinomycetota</taxon>
        <taxon>Actinomycetes</taxon>
        <taxon>Kitasatosporales</taxon>
        <taxon>Streptomycetaceae</taxon>
        <taxon>Actinacidiphila</taxon>
    </lineage>
</organism>
<evidence type="ECO:0000313" key="1">
    <source>
        <dbReference type="EMBL" id="TJZ96246.1"/>
    </source>
</evidence>
<dbReference type="AlphaFoldDB" id="A0A4U0RLY1"/>
<comment type="caution">
    <text evidence="1">The sequence shown here is derived from an EMBL/GenBank/DDBJ whole genome shotgun (WGS) entry which is preliminary data.</text>
</comment>
<dbReference type="RefSeq" id="WP_136730820.1">
    <property type="nucleotide sequence ID" value="NZ_SUMC01000166.1"/>
</dbReference>
<gene>
    <name evidence="1" type="ORF">FCI23_51270</name>
</gene>